<keyword evidence="4 11" id="KW-0808">Transferase</keyword>
<dbReference type="GO" id="GO:0030170">
    <property type="term" value="F:pyridoxal phosphate binding"/>
    <property type="evidence" value="ECO:0007669"/>
    <property type="project" value="InterPro"/>
</dbReference>
<keyword evidence="3 11" id="KW-0032">Aminotransferase</keyword>
<evidence type="ECO:0000256" key="2">
    <source>
        <dbReference type="ARBA" id="ARBA00011738"/>
    </source>
</evidence>
<dbReference type="InterPro" id="IPR015421">
    <property type="entry name" value="PyrdxlP-dep_Trfase_major"/>
</dbReference>
<organism evidence="11 12">
    <name type="scientific">Pestalotiopsis fici (strain W106-1 / CGMCC3.15140)</name>
    <dbReference type="NCBI Taxonomy" id="1229662"/>
    <lineage>
        <taxon>Eukaryota</taxon>
        <taxon>Fungi</taxon>
        <taxon>Dikarya</taxon>
        <taxon>Ascomycota</taxon>
        <taxon>Pezizomycotina</taxon>
        <taxon>Sordariomycetes</taxon>
        <taxon>Xylariomycetidae</taxon>
        <taxon>Amphisphaeriales</taxon>
        <taxon>Sporocadaceae</taxon>
        <taxon>Pestalotiopsis</taxon>
    </lineage>
</organism>
<protein>
    <recommendedName>
        <fullName evidence="7">Glutamate pyruvate transaminase</fullName>
    </recommendedName>
    <alternativeName>
        <fullName evidence="8">Glutamic--alanine transaminase</fullName>
    </alternativeName>
    <alternativeName>
        <fullName evidence="9">Glutamic--pyruvic transaminase</fullName>
    </alternativeName>
</protein>
<comment type="similarity">
    <text evidence="6">Belongs to the class-I pyridoxal-phosphate-dependent aminotransferase family. Alanine aminotransferase subfamily.</text>
</comment>
<dbReference type="EMBL" id="KI912120">
    <property type="protein sequence ID" value="ETS74113.1"/>
    <property type="molecule type" value="Genomic_DNA"/>
</dbReference>
<gene>
    <name evidence="11" type="ORF">PFICI_13979</name>
</gene>
<comment type="subunit">
    <text evidence="2">Homodimer.</text>
</comment>
<dbReference type="PANTHER" id="PTHR11751">
    <property type="entry name" value="ALANINE AMINOTRANSFERASE"/>
    <property type="match status" value="1"/>
</dbReference>
<dbReference type="CDD" id="cd00609">
    <property type="entry name" value="AAT_like"/>
    <property type="match status" value="1"/>
</dbReference>
<dbReference type="FunFam" id="3.90.1150.10:FF:000010">
    <property type="entry name" value="Alanine aminotransferase 2"/>
    <property type="match status" value="1"/>
</dbReference>
<dbReference type="InterPro" id="IPR015424">
    <property type="entry name" value="PyrdxlP-dep_Trfase"/>
</dbReference>
<dbReference type="Pfam" id="PF00155">
    <property type="entry name" value="Aminotran_1_2"/>
    <property type="match status" value="1"/>
</dbReference>
<dbReference type="FunCoup" id="W3WJR5">
    <property type="interactions" value="494"/>
</dbReference>
<dbReference type="InterPro" id="IPR015422">
    <property type="entry name" value="PyrdxlP-dep_Trfase_small"/>
</dbReference>
<dbReference type="FunFam" id="1.10.287.1970:FF:000001">
    <property type="entry name" value="Alanine aminotransferase 2"/>
    <property type="match status" value="1"/>
</dbReference>
<dbReference type="GO" id="GO:0042853">
    <property type="term" value="P:L-alanine catabolic process"/>
    <property type="evidence" value="ECO:0007669"/>
    <property type="project" value="UniProtKB-UniPathway"/>
</dbReference>
<dbReference type="eggNOG" id="KOG0258">
    <property type="taxonomic scope" value="Eukaryota"/>
</dbReference>
<dbReference type="HOGENOM" id="CLU_014254_3_0_1"/>
<feature type="domain" description="Aminotransferase class I/classII large" evidence="10">
    <location>
        <begin position="105"/>
        <end position="463"/>
    </location>
</feature>
<evidence type="ECO:0000256" key="9">
    <source>
        <dbReference type="ARBA" id="ARBA00080525"/>
    </source>
</evidence>
<dbReference type="RefSeq" id="XP_007840751.1">
    <property type="nucleotide sequence ID" value="XM_007842560.1"/>
</dbReference>
<name>W3WJR5_PESFW</name>
<dbReference type="PANTHER" id="PTHR11751:SF29">
    <property type="entry name" value="ALANINE TRANSAMINASE"/>
    <property type="match status" value="1"/>
</dbReference>
<keyword evidence="12" id="KW-1185">Reference proteome</keyword>
<dbReference type="FunFam" id="3.40.640.10:FF:000012">
    <property type="entry name" value="alanine aminotransferase 2"/>
    <property type="match status" value="1"/>
</dbReference>
<sequence length="481" mass="52945">MGRLNIKNINPHVVEAKYAVRGELAVKSEEYRAKIRKGDAKDLPFDQVISANIGNPQQLDQKPITFFRQVLSLLENPLLLEHEDVLINSLGYKSDVISRAKWLLSQVGSVGAYSASAGVPAIKESIAKFLEKRDGFAADPAHIYLSAGASSGVNTLLHTICAGPDTGILVPIPQYPLYTASLSVLDAKCVPYYLDESSNWGTSLEEIKESYEKAKSSGTDVRAIVIINPGNPTGASLSEGDIRSVIDFAVQENLVIMADEVYQTNVFLGAFHSFREILLKLQKENSDKYKGVELASLHSISKGMVGECGHRGGYFELIGFDPEVEAEIYKFVSITLCAPVIGQCLVELMVNPPQKGEPSFELYDKEYSKIFNGLKERAFALYEAFKDMEGVECGEPQGSMYLFPTIHVPAKAAEAAKKEGRTPDELYCMRLLEATGVCVVPGSGFGQREGSLHFRTTFLAPGTEWIGSIKKFHKEFMDEFR</sequence>
<evidence type="ECO:0000313" key="11">
    <source>
        <dbReference type="EMBL" id="ETS74113.1"/>
    </source>
</evidence>
<proteinExistence type="inferred from homology"/>
<evidence type="ECO:0000256" key="3">
    <source>
        <dbReference type="ARBA" id="ARBA00022576"/>
    </source>
</evidence>
<dbReference type="KEGG" id="pfy:PFICI_13979"/>
<dbReference type="OMA" id="FGFECPP"/>
<evidence type="ECO:0000256" key="4">
    <source>
        <dbReference type="ARBA" id="ARBA00022679"/>
    </source>
</evidence>
<evidence type="ECO:0000256" key="8">
    <source>
        <dbReference type="ARBA" id="ARBA00078532"/>
    </source>
</evidence>
<dbReference type="OrthoDB" id="1732682at2759"/>
<dbReference type="STRING" id="1229662.W3WJR5"/>
<dbReference type="UniPathway" id="UPA00528">
    <property type="reaction ID" value="UER00586"/>
</dbReference>
<evidence type="ECO:0000256" key="1">
    <source>
        <dbReference type="ARBA" id="ARBA00001933"/>
    </source>
</evidence>
<dbReference type="Gene3D" id="3.90.1150.10">
    <property type="entry name" value="Aspartate Aminotransferase, domain 1"/>
    <property type="match status" value="1"/>
</dbReference>
<dbReference type="Gene3D" id="1.10.287.1970">
    <property type="match status" value="1"/>
</dbReference>
<reference evidence="12" key="1">
    <citation type="journal article" date="2015" name="BMC Genomics">
        <title>Genomic and transcriptomic analysis of the endophytic fungus Pestalotiopsis fici reveals its lifestyle and high potential for synthesis of natural products.</title>
        <authorList>
            <person name="Wang X."/>
            <person name="Zhang X."/>
            <person name="Liu L."/>
            <person name="Xiang M."/>
            <person name="Wang W."/>
            <person name="Sun X."/>
            <person name="Che Y."/>
            <person name="Guo L."/>
            <person name="Liu G."/>
            <person name="Guo L."/>
            <person name="Wang C."/>
            <person name="Yin W.B."/>
            <person name="Stadler M."/>
            <person name="Zhang X."/>
            <person name="Liu X."/>
        </authorList>
    </citation>
    <scope>NUCLEOTIDE SEQUENCE [LARGE SCALE GENOMIC DNA]</scope>
    <source>
        <strain evidence="12">W106-1 / CGMCC3.15140</strain>
    </source>
</reference>
<dbReference type="GO" id="GO:0008483">
    <property type="term" value="F:transaminase activity"/>
    <property type="evidence" value="ECO:0007669"/>
    <property type="project" value="UniProtKB-KW"/>
</dbReference>
<evidence type="ECO:0000256" key="6">
    <source>
        <dbReference type="ARBA" id="ARBA00025785"/>
    </source>
</evidence>
<keyword evidence="5" id="KW-0663">Pyridoxal phosphate</keyword>
<dbReference type="Proteomes" id="UP000030651">
    <property type="component" value="Unassembled WGS sequence"/>
</dbReference>
<evidence type="ECO:0000256" key="5">
    <source>
        <dbReference type="ARBA" id="ARBA00022898"/>
    </source>
</evidence>
<dbReference type="InterPro" id="IPR004839">
    <property type="entry name" value="Aminotransferase_I/II_large"/>
</dbReference>
<accession>W3WJR5</accession>
<comment type="cofactor">
    <cofactor evidence="1">
        <name>pyridoxal 5'-phosphate</name>
        <dbReference type="ChEBI" id="CHEBI:597326"/>
    </cofactor>
</comment>
<dbReference type="SUPFAM" id="SSF53383">
    <property type="entry name" value="PLP-dependent transferases"/>
    <property type="match status" value="1"/>
</dbReference>
<evidence type="ECO:0000256" key="7">
    <source>
        <dbReference type="ARBA" id="ARBA00077894"/>
    </source>
</evidence>
<dbReference type="InParanoid" id="W3WJR5"/>
<dbReference type="InterPro" id="IPR045088">
    <property type="entry name" value="ALAT1/2-like"/>
</dbReference>
<dbReference type="AlphaFoldDB" id="W3WJR5"/>
<evidence type="ECO:0000313" key="12">
    <source>
        <dbReference type="Proteomes" id="UP000030651"/>
    </source>
</evidence>
<dbReference type="GeneID" id="19278992"/>
<evidence type="ECO:0000259" key="10">
    <source>
        <dbReference type="Pfam" id="PF00155"/>
    </source>
</evidence>
<dbReference type="Gene3D" id="3.40.640.10">
    <property type="entry name" value="Type I PLP-dependent aspartate aminotransferase-like (Major domain)"/>
    <property type="match status" value="1"/>
</dbReference>